<feature type="region of interest" description="Disordered" evidence="1">
    <location>
        <begin position="1"/>
        <end position="34"/>
    </location>
</feature>
<gene>
    <name evidence="2" type="ORF">PT974_07368</name>
</gene>
<accession>A0ABR0SQB1</accession>
<dbReference type="Proteomes" id="UP001338125">
    <property type="component" value="Unassembled WGS sequence"/>
</dbReference>
<reference evidence="2 3" key="1">
    <citation type="submission" date="2024-01" db="EMBL/GenBank/DDBJ databases">
        <title>Complete genome of Cladobotryum mycophilum ATHUM6906.</title>
        <authorList>
            <person name="Christinaki A.C."/>
            <person name="Myridakis A.I."/>
            <person name="Kouvelis V.N."/>
        </authorList>
    </citation>
    <scope>NUCLEOTIDE SEQUENCE [LARGE SCALE GENOMIC DNA]</scope>
    <source>
        <strain evidence="2 3">ATHUM6906</strain>
    </source>
</reference>
<protein>
    <submittedName>
        <fullName evidence="2">Uncharacterized protein</fullName>
    </submittedName>
</protein>
<proteinExistence type="predicted"/>
<comment type="caution">
    <text evidence="2">The sequence shown here is derived from an EMBL/GenBank/DDBJ whole genome shotgun (WGS) entry which is preliminary data.</text>
</comment>
<keyword evidence="3" id="KW-1185">Reference proteome</keyword>
<organism evidence="2 3">
    <name type="scientific">Cladobotryum mycophilum</name>
    <dbReference type="NCBI Taxonomy" id="491253"/>
    <lineage>
        <taxon>Eukaryota</taxon>
        <taxon>Fungi</taxon>
        <taxon>Dikarya</taxon>
        <taxon>Ascomycota</taxon>
        <taxon>Pezizomycotina</taxon>
        <taxon>Sordariomycetes</taxon>
        <taxon>Hypocreomycetidae</taxon>
        <taxon>Hypocreales</taxon>
        <taxon>Hypocreaceae</taxon>
        <taxon>Cladobotryum</taxon>
    </lineage>
</organism>
<evidence type="ECO:0000313" key="3">
    <source>
        <dbReference type="Proteomes" id="UP001338125"/>
    </source>
</evidence>
<sequence>MAKRTIYLDNYGQDGATTSSSRSRSASNPDPNGGLFTFFQGVIQEARTLVSSRSSAGAVKAPTIEKKM</sequence>
<evidence type="ECO:0000313" key="2">
    <source>
        <dbReference type="EMBL" id="KAK5993930.1"/>
    </source>
</evidence>
<feature type="compositionally biased region" description="Low complexity" evidence="1">
    <location>
        <begin position="16"/>
        <end position="27"/>
    </location>
</feature>
<name>A0ABR0SQB1_9HYPO</name>
<dbReference type="EMBL" id="JAVFKD010000012">
    <property type="protein sequence ID" value="KAK5993930.1"/>
    <property type="molecule type" value="Genomic_DNA"/>
</dbReference>
<evidence type="ECO:0000256" key="1">
    <source>
        <dbReference type="SAM" id="MobiDB-lite"/>
    </source>
</evidence>